<dbReference type="GO" id="GO:0016787">
    <property type="term" value="F:hydrolase activity"/>
    <property type="evidence" value="ECO:0007669"/>
    <property type="project" value="UniProtKB-KW"/>
</dbReference>
<dbReference type="OrthoDB" id="187139at2759"/>
<evidence type="ECO:0000256" key="1">
    <source>
        <dbReference type="SAM" id="SignalP"/>
    </source>
</evidence>
<reference evidence="3" key="1">
    <citation type="submission" date="2022-07" db="EMBL/GenBank/DDBJ databases">
        <title>The genome of Lyophyllum shimeji provides insight into the initial evolution of ectomycorrhizal fungal genome.</title>
        <authorList>
            <person name="Kobayashi Y."/>
            <person name="Shibata T."/>
            <person name="Hirakawa H."/>
            <person name="Shigenobu S."/>
            <person name="Nishiyama T."/>
            <person name="Yamada A."/>
            <person name="Hasebe M."/>
            <person name="Kawaguchi M."/>
        </authorList>
    </citation>
    <scope>NUCLEOTIDE SEQUENCE</scope>
    <source>
        <strain evidence="3">AT787</strain>
    </source>
</reference>
<name>A0A9P3PGF6_LYOSH</name>
<evidence type="ECO:0000313" key="4">
    <source>
        <dbReference type="Proteomes" id="UP001063166"/>
    </source>
</evidence>
<proteinExistence type="predicted"/>
<feature type="signal peptide" evidence="1">
    <location>
        <begin position="1"/>
        <end position="19"/>
    </location>
</feature>
<accession>A0A9P3PGF6</accession>
<dbReference type="InterPro" id="IPR012334">
    <property type="entry name" value="Pectin_lyas_fold"/>
</dbReference>
<keyword evidence="4" id="KW-1185">Reference proteome</keyword>
<dbReference type="Proteomes" id="UP001063166">
    <property type="component" value="Unassembled WGS sequence"/>
</dbReference>
<gene>
    <name evidence="3" type="ORF">LshimejAT787_0210900</name>
</gene>
<protein>
    <submittedName>
        <fullName evidence="3">Glycosyl hydrolases family 28</fullName>
    </submittedName>
</protein>
<dbReference type="SUPFAM" id="SSF51126">
    <property type="entry name" value="Pectin lyase-like"/>
    <property type="match status" value="1"/>
</dbReference>
<feature type="domain" description="Rhamnogalacturonase A/B/Epimerase-like pectate lyase" evidence="2">
    <location>
        <begin position="141"/>
        <end position="422"/>
    </location>
</feature>
<keyword evidence="3" id="KW-0378">Hydrolase</keyword>
<comment type="caution">
    <text evidence="3">The sequence shown here is derived from an EMBL/GenBank/DDBJ whole genome shotgun (WGS) entry which is preliminary data.</text>
</comment>
<dbReference type="AlphaFoldDB" id="A0A9P3PGF6"/>
<dbReference type="PANTHER" id="PTHR31339:SF9">
    <property type="entry name" value="PLASMIN AND FIBRONECTIN-BINDING PROTEIN A"/>
    <property type="match status" value="1"/>
</dbReference>
<dbReference type="Pfam" id="PF12708">
    <property type="entry name" value="Pect-lyase_RHGA_epim"/>
    <property type="match status" value="1"/>
</dbReference>
<keyword evidence="1" id="KW-0732">Signal</keyword>
<evidence type="ECO:0000313" key="3">
    <source>
        <dbReference type="EMBL" id="GLB35525.1"/>
    </source>
</evidence>
<dbReference type="PANTHER" id="PTHR31339">
    <property type="entry name" value="PECTIN LYASE-RELATED"/>
    <property type="match status" value="1"/>
</dbReference>
<organism evidence="3 4">
    <name type="scientific">Lyophyllum shimeji</name>
    <name type="common">Hon-shimeji</name>
    <name type="synonym">Tricholoma shimeji</name>
    <dbReference type="NCBI Taxonomy" id="47721"/>
    <lineage>
        <taxon>Eukaryota</taxon>
        <taxon>Fungi</taxon>
        <taxon>Dikarya</taxon>
        <taxon>Basidiomycota</taxon>
        <taxon>Agaricomycotina</taxon>
        <taxon>Agaricomycetes</taxon>
        <taxon>Agaricomycetidae</taxon>
        <taxon>Agaricales</taxon>
        <taxon>Tricholomatineae</taxon>
        <taxon>Lyophyllaceae</taxon>
        <taxon>Lyophyllum</taxon>
    </lineage>
</organism>
<sequence length="520" mass="55985">MRAVGQVLTTFLCAAYATGTIIQSYNPVPIYTESGYFSLQANGVRVPVHAFDGYAYAHFSFGDGPVTLNITSKQQTSISSFSISPTRLGLDKTAVISANSISVTLAKPEYLIIHSSGVEELILAADPLETNVPPSSGTGIFNVVSQYGADASGTKSSTTAFQNAIRAAGARGQGSIVYVPPGVYPVGNLVLPSDVSLYLAPSSSLRFTANSSEYTTDWKKTSQNLNGTEWIRTAPGSRNIKIFGRGTIDANGKYAQQTGKFIAHAVVPLNTTNFVFDGPVIRDGGSWTLVPTRSSYVTINHAKVFNRMNLGENDAVDVQESQHVVVKNTVAISLDDPFSTKTWDATTDIAVSYPGVPQPIYDVTFSNCLAWTHCYGFKVGQGTLQEQAKIRFEDSTVYDAAVGLGVHHKWGYATAEDIQFKNMAVEKLHGNNDGHQTWLAVFVQEGHPGEIGTISRVNVENVRVLTRGTTAALVQGVDGALVSNVELRDVWFQDLERVATTLAEMSITQTNFSSNVVVKG</sequence>
<dbReference type="InterPro" id="IPR051801">
    <property type="entry name" value="GH28_Enzymes"/>
</dbReference>
<dbReference type="Gene3D" id="2.160.20.10">
    <property type="entry name" value="Single-stranded right-handed beta-helix, Pectin lyase-like"/>
    <property type="match status" value="1"/>
</dbReference>
<feature type="chain" id="PRO_5040309829" evidence="1">
    <location>
        <begin position="20"/>
        <end position="520"/>
    </location>
</feature>
<dbReference type="InterPro" id="IPR011050">
    <property type="entry name" value="Pectin_lyase_fold/virulence"/>
</dbReference>
<dbReference type="InterPro" id="IPR024535">
    <property type="entry name" value="RHGA/B-epi-like_pectate_lyase"/>
</dbReference>
<dbReference type="EMBL" id="BRPK01000002">
    <property type="protein sequence ID" value="GLB35525.1"/>
    <property type="molecule type" value="Genomic_DNA"/>
</dbReference>
<evidence type="ECO:0000259" key="2">
    <source>
        <dbReference type="Pfam" id="PF12708"/>
    </source>
</evidence>